<dbReference type="EMBL" id="JAAWVT010000004">
    <property type="protein sequence ID" value="NKG21105.1"/>
    <property type="molecule type" value="Genomic_DNA"/>
</dbReference>
<proteinExistence type="predicted"/>
<keyword evidence="2" id="KW-1185">Reference proteome</keyword>
<evidence type="ECO:0000313" key="2">
    <source>
        <dbReference type="Proteomes" id="UP000746595"/>
    </source>
</evidence>
<sequence>MAEPLATLAQYVERHGEVLEADTADVESKLGQASRKVRNQFRTLDARMASDELDPELVADVVCRMVNRALEAPKELQDVTNASMTAGMFTQNLTFARTDGRVYLGKDDRRDLAPPRGGMFTAPMYGG</sequence>
<accession>A0ABX1G630</accession>
<gene>
    <name evidence="1" type="ORF">HED64_10360</name>
</gene>
<dbReference type="RefSeq" id="WP_168151930.1">
    <property type="nucleotide sequence ID" value="NZ_JAAWVT010000004.1"/>
</dbReference>
<evidence type="ECO:0008006" key="3">
    <source>
        <dbReference type="Google" id="ProtNLM"/>
    </source>
</evidence>
<comment type="caution">
    <text evidence="1">The sequence shown here is derived from an EMBL/GenBank/DDBJ whole genome shotgun (WGS) entry which is preliminary data.</text>
</comment>
<organism evidence="1 2">
    <name type="scientific">Paeniglutamicibacter terrestris</name>
    <dbReference type="NCBI Taxonomy" id="2723403"/>
    <lineage>
        <taxon>Bacteria</taxon>
        <taxon>Bacillati</taxon>
        <taxon>Actinomycetota</taxon>
        <taxon>Actinomycetes</taxon>
        <taxon>Micrococcales</taxon>
        <taxon>Micrococcaceae</taxon>
        <taxon>Paeniglutamicibacter</taxon>
    </lineage>
</organism>
<name>A0ABX1G630_9MICC</name>
<dbReference type="Proteomes" id="UP000746595">
    <property type="component" value="Unassembled WGS sequence"/>
</dbReference>
<evidence type="ECO:0000313" key="1">
    <source>
        <dbReference type="EMBL" id="NKG21105.1"/>
    </source>
</evidence>
<reference evidence="1 2" key="1">
    <citation type="submission" date="2020-04" db="EMBL/GenBank/DDBJ databases">
        <title>Paeniglutamicibacter sp. ANT13_2, a novel actinomycete isolated from sediment in Antarctica.</title>
        <authorList>
            <person name="Sakdapetsiri C."/>
            <person name="Pinyakong O."/>
        </authorList>
    </citation>
    <scope>NUCLEOTIDE SEQUENCE [LARGE SCALE GENOMIC DNA]</scope>
    <source>
        <strain evidence="1 2">ANT13_2</strain>
    </source>
</reference>
<protein>
    <recommendedName>
        <fullName evidence="3">Phage gp6-like head-tail connector protein</fullName>
    </recommendedName>
</protein>